<evidence type="ECO:0000313" key="23">
    <source>
        <dbReference type="Proteomes" id="UP000311674"/>
    </source>
</evidence>
<dbReference type="Proteomes" id="UP000042745">
    <property type="component" value="Unassembled WGS sequence"/>
</dbReference>
<name>A0A0B7MDL7_STREE</name>
<evidence type="ECO:0000313" key="22">
    <source>
        <dbReference type="Proteomes" id="UP000311381"/>
    </source>
</evidence>
<dbReference type="Proteomes" id="UP000043005">
    <property type="component" value="Unassembled WGS sequence"/>
</dbReference>
<dbReference type="EMBL" id="CABBMN010000011">
    <property type="protein sequence ID" value="VSC32716.1"/>
    <property type="molecule type" value="Genomic_DNA"/>
</dbReference>
<protein>
    <submittedName>
        <fullName evidence="13">Uncharacterized protein</fullName>
    </submittedName>
</protein>
<dbReference type="EMBL" id="CABDLL010000009">
    <property type="protein sequence ID" value="VTE39508.1"/>
    <property type="molecule type" value="Genomic_DNA"/>
</dbReference>
<reference evidence="6 20" key="2">
    <citation type="submission" date="2018-06" db="EMBL/GenBank/DDBJ databases">
        <authorList>
            <consortium name="Pathogen Informatics"/>
            <person name="Doyle S."/>
        </authorList>
    </citation>
    <scope>NUCLEOTIDE SEQUENCE [LARGE SCALE GENOMIC DNA]</scope>
    <source>
        <strain evidence="6 20">NCTC13734</strain>
    </source>
</reference>
<dbReference type="EMBL" id="UHFW01000006">
    <property type="protein sequence ID" value="SUN88310.1"/>
    <property type="molecule type" value="Genomic_DNA"/>
</dbReference>
<dbReference type="Proteomes" id="UP000314107">
    <property type="component" value="Unassembled WGS sequence"/>
</dbReference>
<evidence type="ECO:0000313" key="18">
    <source>
        <dbReference type="Proteomes" id="UP000043005"/>
    </source>
</evidence>
<evidence type="ECO:0000313" key="2">
    <source>
        <dbReference type="EMBL" id="CIS46880.1"/>
    </source>
</evidence>
<evidence type="ECO:0000313" key="13">
    <source>
        <dbReference type="EMBL" id="VTE39508.1"/>
    </source>
</evidence>
<dbReference type="Proteomes" id="UP000254854">
    <property type="component" value="Unassembled WGS sequence"/>
</dbReference>
<reference evidence="21 22" key="3">
    <citation type="submission" date="2019-04" db="EMBL/GenBank/DDBJ databases">
        <authorList>
            <consortium name="Pathogen Informatics"/>
        </authorList>
    </citation>
    <scope>NUCLEOTIDE SEQUENCE [LARGE SCALE GENOMIC DNA]</scope>
    <source>
        <strain evidence="7">GPS_HK_21-sc-2296565</strain>
        <strain evidence="14 25">GPSC129</strain>
        <strain evidence="11 23">GPSC148</strain>
        <strain evidence="8 27">GPSC21</strain>
        <strain evidence="12 26">GPSC38</strain>
        <strain evidence="22 24">GPSC47</strain>
        <strain evidence="13 21">GPSC559</strain>
    </source>
</reference>
<evidence type="ECO:0000313" key="9">
    <source>
        <dbReference type="EMBL" id="VMC88293.1"/>
    </source>
</evidence>
<dbReference type="Proteomes" id="UP000310997">
    <property type="component" value="Unassembled WGS sequence"/>
</dbReference>
<evidence type="ECO:0000313" key="10">
    <source>
        <dbReference type="EMBL" id="VOG78290.1"/>
    </source>
</evidence>
<dbReference type="Proteomes" id="UP000042967">
    <property type="component" value="Unassembled WGS sequence"/>
</dbReference>
<evidence type="ECO:0000313" key="24">
    <source>
        <dbReference type="Proteomes" id="UP000312530"/>
    </source>
</evidence>
<evidence type="ECO:0000313" key="12">
    <source>
        <dbReference type="EMBL" id="VSJ51941.1"/>
    </source>
</evidence>
<evidence type="ECO:0000313" key="7">
    <source>
        <dbReference type="EMBL" id="VFI32454.1"/>
    </source>
</evidence>
<dbReference type="EMBL" id="CAAQRO010000003">
    <property type="protein sequence ID" value="VMC88293.1"/>
    <property type="molecule type" value="Genomic_DNA"/>
</dbReference>
<dbReference type="EMBL" id="CKGU01000010">
    <property type="protein sequence ID" value="CIS46880.1"/>
    <property type="molecule type" value="Genomic_DNA"/>
</dbReference>
<proteinExistence type="predicted"/>
<dbReference type="AlphaFoldDB" id="A0A0B7MDL7"/>
<dbReference type="Proteomes" id="UP000042512">
    <property type="component" value="Unassembled WGS sequence"/>
</dbReference>
<evidence type="ECO:0000313" key="11">
    <source>
        <dbReference type="EMBL" id="VSC32716.1"/>
    </source>
</evidence>
<evidence type="ECO:0000313" key="6">
    <source>
        <dbReference type="EMBL" id="SUN88310.1"/>
    </source>
</evidence>
<evidence type="ECO:0000313" key="20">
    <source>
        <dbReference type="Proteomes" id="UP000254854"/>
    </source>
</evidence>
<evidence type="ECO:0000313" key="4">
    <source>
        <dbReference type="EMBL" id="CJA35112.1"/>
    </source>
</evidence>
<evidence type="ECO:0000313" key="16">
    <source>
        <dbReference type="Proteomes" id="UP000042745"/>
    </source>
</evidence>
<dbReference type="Proteomes" id="UP000290138">
    <property type="component" value="Chromosome"/>
</dbReference>
<dbReference type="Proteomes" id="UP000311674">
    <property type="component" value="Unassembled WGS sequence"/>
</dbReference>
<dbReference type="EMBL" id="CKRE01000006">
    <property type="protein sequence ID" value="CIY72983.1"/>
    <property type="molecule type" value="Genomic_DNA"/>
</dbReference>
<dbReference type="EMBL" id="LR216058">
    <property type="protein sequence ID" value="VFI32454.1"/>
    <property type="molecule type" value="Genomic_DNA"/>
</dbReference>
<accession>A0A0B7MDL7</accession>
<evidence type="ECO:0000313" key="25">
    <source>
        <dbReference type="Proteomes" id="UP000314107"/>
    </source>
</evidence>
<dbReference type="Proteomes" id="UP000311381">
    <property type="component" value="Unassembled WGS sequence"/>
</dbReference>
<dbReference type="Proteomes" id="UP000358702">
    <property type="component" value="Unassembled WGS sequence"/>
</dbReference>
<evidence type="ECO:0000313" key="5">
    <source>
        <dbReference type="EMBL" id="COA00713.1"/>
    </source>
</evidence>
<organism evidence="13 21">
    <name type="scientific">Streptococcus pneumoniae</name>
    <dbReference type="NCBI Taxonomy" id="1313"/>
    <lineage>
        <taxon>Bacteria</taxon>
        <taxon>Bacillati</taxon>
        <taxon>Bacillota</taxon>
        <taxon>Bacilli</taxon>
        <taxon>Lactobacillales</taxon>
        <taxon>Streptococcaceae</taxon>
        <taxon>Streptococcus</taxon>
    </lineage>
</organism>
<dbReference type="EMBL" id="CAANCB010000002">
    <property type="protein sequence ID" value="VKB52665.1"/>
    <property type="molecule type" value="Genomic_DNA"/>
</dbReference>
<dbReference type="EMBL" id="CQVU01000003">
    <property type="protein sequence ID" value="COA00713.1"/>
    <property type="molecule type" value="Genomic_DNA"/>
</dbReference>
<evidence type="ECO:0000313" key="3">
    <source>
        <dbReference type="EMBL" id="CIY72983.1"/>
    </source>
</evidence>
<evidence type="ECO:0000313" key="8">
    <source>
        <dbReference type="EMBL" id="VKB52665.1"/>
    </source>
</evidence>
<evidence type="ECO:0000313" key="26">
    <source>
        <dbReference type="Proteomes" id="UP000314170"/>
    </source>
</evidence>
<evidence type="ECO:0000313" key="21">
    <source>
        <dbReference type="Proteomes" id="UP000310997"/>
    </source>
</evidence>
<dbReference type="EMBL" id="CFFA01000005">
    <property type="protein sequence ID" value="CEX62445.1"/>
    <property type="molecule type" value="Genomic_DNA"/>
</dbReference>
<evidence type="ECO:0000313" key="17">
    <source>
        <dbReference type="Proteomes" id="UP000042967"/>
    </source>
</evidence>
<evidence type="ECO:0000313" key="1">
    <source>
        <dbReference type="EMBL" id="CEX62445.1"/>
    </source>
</evidence>
<dbReference type="Proteomes" id="UP000314170">
    <property type="component" value="Unassembled WGS sequence"/>
</dbReference>
<dbReference type="Proteomes" id="UP000048507">
    <property type="component" value="Unassembled WGS sequence"/>
</dbReference>
<evidence type="ECO:0000313" key="14">
    <source>
        <dbReference type="EMBL" id="VTH28137.1"/>
    </source>
</evidence>
<dbReference type="EMBL" id="CKTV01000008">
    <property type="protein sequence ID" value="CJA35112.1"/>
    <property type="molecule type" value="Genomic_DNA"/>
</dbReference>
<sequence length="37" mass="4370">MKMLVKYLILCYSESMDFFSRMILDILIAITCSFTTQ</sequence>
<evidence type="ECO:0000313" key="15">
    <source>
        <dbReference type="Proteomes" id="UP000042512"/>
    </source>
</evidence>
<reference evidence="15 16" key="1">
    <citation type="submission" date="2015-03" db="EMBL/GenBank/DDBJ databases">
        <authorList>
            <consortium name="Pathogen Informatics"/>
            <person name="Murphy D."/>
        </authorList>
    </citation>
    <scope>NUCLEOTIDE SEQUENCE [LARGE SCALE GENOMIC DNA]</scope>
    <source>
        <strain evidence="5 17">SMRU1414</strain>
        <strain evidence="4 18">SMRU1873</strain>
        <strain evidence="2">SMRU328</strain>
        <strain evidence="1">SMRU51</strain>
        <strain evidence="3 15">SMRU975</strain>
        <strain evidence="16 19">type strain: N</strain>
    </source>
</reference>
<gene>
    <name evidence="1" type="ORF">ERS019209_00679</name>
    <name evidence="2" type="ORF">ERS019486_00967</name>
    <name evidence="3" type="ORF">ERS020485_00567</name>
    <name evidence="5" type="ORF">ERS020924_00606</name>
    <name evidence="4" type="ORF">ERS021383_00663</name>
    <name evidence="6" type="ORF">NCTC13734_01569</name>
    <name evidence="12" type="ORF">SAMEA104154639_00942</name>
    <name evidence="9" type="ORF">SAMEA2627268_00664</name>
    <name evidence="10" type="ORF">SAMEA2696453_00715</name>
    <name evidence="14" type="ORF">SAMEA3171064_00474</name>
    <name evidence="8" type="ORF">SAMEA3353631_00572</name>
    <name evidence="11" type="ORF">SAMEA3390019_01462</name>
    <name evidence="7" type="ORF">SAMEA3431391_01193</name>
    <name evidence="13" type="ORF">SAMEA4038883_01407</name>
</gene>
<dbReference type="Proteomes" id="UP000312530">
    <property type="component" value="Unassembled WGS sequence"/>
</dbReference>
<evidence type="ECO:0000313" key="19">
    <source>
        <dbReference type="Proteomes" id="UP000048507"/>
    </source>
</evidence>
<dbReference type="EMBL" id="CABBZR010000004">
    <property type="protein sequence ID" value="VSJ51941.1"/>
    <property type="molecule type" value="Genomic_DNA"/>
</dbReference>
<dbReference type="EMBL" id="CABDQT010000003">
    <property type="protein sequence ID" value="VTH28137.1"/>
    <property type="molecule type" value="Genomic_DNA"/>
</dbReference>
<evidence type="ECO:0000313" key="27">
    <source>
        <dbReference type="Proteomes" id="UP000358702"/>
    </source>
</evidence>
<dbReference type="EMBL" id="CAAULE010000004">
    <property type="protein sequence ID" value="VOG78290.1"/>
    <property type="molecule type" value="Genomic_DNA"/>
</dbReference>